<keyword evidence="1" id="KW-0812">Transmembrane</keyword>
<feature type="non-terminal residue" evidence="2">
    <location>
        <position position="64"/>
    </location>
</feature>
<feature type="transmembrane region" description="Helical" evidence="1">
    <location>
        <begin position="12"/>
        <end position="39"/>
    </location>
</feature>
<name>A0A0F9W788_9ZZZZ</name>
<dbReference type="AlphaFoldDB" id="A0A0F9W788"/>
<gene>
    <name evidence="2" type="ORF">LCGC14_0396900</name>
</gene>
<accession>A0A0F9W788</accession>
<comment type="caution">
    <text evidence="2">The sequence shown here is derived from an EMBL/GenBank/DDBJ whole genome shotgun (WGS) entry which is preliminary data.</text>
</comment>
<keyword evidence="1" id="KW-1133">Transmembrane helix</keyword>
<evidence type="ECO:0000313" key="2">
    <source>
        <dbReference type="EMBL" id="KKN73888.1"/>
    </source>
</evidence>
<sequence>MRSNWYWLKEFIGDAIMLLLVGWSAMLFGGIATYGYITFIENNPFILWTEIALVILLGLVAVDR</sequence>
<feature type="transmembrane region" description="Helical" evidence="1">
    <location>
        <begin position="45"/>
        <end position="62"/>
    </location>
</feature>
<keyword evidence="1" id="KW-0472">Membrane</keyword>
<reference evidence="2" key="1">
    <citation type="journal article" date="2015" name="Nature">
        <title>Complex archaea that bridge the gap between prokaryotes and eukaryotes.</title>
        <authorList>
            <person name="Spang A."/>
            <person name="Saw J.H."/>
            <person name="Jorgensen S.L."/>
            <person name="Zaremba-Niedzwiedzka K."/>
            <person name="Martijn J."/>
            <person name="Lind A.E."/>
            <person name="van Eijk R."/>
            <person name="Schleper C."/>
            <person name="Guy L."/>
            <person name="Ettema T.J."/>
        </authorList>
    </citation>
    <scope>NUCLEOTIDE SEQUENCE</scope>
</reference>
<organism evidence="2">
    <name type="scientific">marine sediment metagenome</name>
    <dbReference type="NCBI Taxonomy" id="412755"/>
    <lineage>
        <taxon>unclassified sequences</taxon>
        <taxon>metagenomes</taxon>
        <taxon>ecological metagenomes</taxon>
    </lineage>
</organism>
<proteinExistence type="predicted"/>
<protein>
    <submittedName>
        <fullName evidence="2">Uncharacterized protein</fullName>
    </submittedName>
</protein>
<dbReference type="EMBL" id="LAZR01000336">
    <property type="protein sequence ID" value="KKN73888.1"/>
    <property type="molecule type" value="Genomic_DNA"/>
</dbReference>
<evidence type="ECO:0000256" key="1">
    <source>
        <dbReference type="SAM" id="Phobius"/>
    </source>
</evidence>